<proteinExistence type="predicted"/>
<dbReference type="InterPro" id="IPR006869">
    <property type="entry name" value="DUF547"/>
</dbReference>
<dbReference type="Proteomes" id="UP000008808">
    <property type="component" value="Chromosome"/>
</dbReference>
<dbReference type="EMBL" id="CP000157">
    <property type="protein sequence ID" value="ABC63981.1"/>
    <property type="molecule type" value="Genomic_DNA"/>
</dbReference>
<keyword evidence="3" id="KW-1185">Reference proteome</keyword>
<dbReference type="STRING" id="314225.ELI_09445"/>
<evidence type="ECO:0000313" key="3">
    <source>
        <dbReference type="Proteomes" id="UP000008808"/>
    </source>
</evidence>
<evidence type="ECO:0000259" key="1">
    <source>
        <dbReference type="Pfam" id="PF04784"/>
    </source>
</evidence>
<name>Q2N8L0_ERYLH</name>
<gene>
    <name evidence="2" type="ordered locus">ELI_09445</name>
</gene>
<organism evidence="2 3">
    <name type="scientific">Erythrobacter litoralis (strain HTCC2594)</name>
    <dbReference type="NCBI Taxonomy" id="314225"/>
    <lineage>
        <taxon>Bacteria</taxon>
        <taxon>Pseudomonadati</taxon>
        <taxon>Pseudomonadota</taxon>
        <taxon>Alphaproteobacteria</taxon>
        <taxon>Sphingomonadales</taxon>
        <taxon>Erythrobacteraceae</taxon>
        <taxon>Erythrobacter/Porphyrobacter group</taxon>
        <taxon>Erythrobacter</taxon>
    </lineage>
</organism>
<dbReference type="HOGENOM" id="CLU_1150477_0_0_5"/>
<dbReference type="AlphaFoldDB" id="Q2N8L0"/>
<evidence type="ECO:0000313" key="2">
    <source>
        <dbReference type="EMBL" id="ABC63981.1"/>
    </source>
</evidence>
<feature type="domain" description="DUF547" evidence="1">
    <location>
        <begin position="30"/>
        <end position="96"/>
    </location>
</feature>
<reference evidence="3" key="1">
    <citation type="journal article" date="2009" name="J. Bacteriol.">
        <title>Complete genome sequence of Erythrobacter litoralis HTCC2594.</title>
        <authorList>
            <person name="Oh H.M."/>
            <person name="Giovannoni S.J."/>
            <person name="Ferriera S."/>
            <person name="Johnson J."/>
            <person name="Cho J.C."/>
        </authorList>
    </citation>
    <scope>NUCLEOTIDE SEQUENCE [LARGE SCALE GENOMIC DNA]</scope>
    <source>
        <strain evidence="3">HTCC2594</strain>
    </source>
</reference>
<sequence>MAVIEQIAQAYPVKQPSRITIGPDAVPMDQAKFITVGGRKLSPRDIRTQIVYPNWQDPRVIYGFFRGEIGGPSILNEAFAADNINALLDEAAYDFVNSLRGAEKRGQILHVSTLYAEAGTTLFPNFQNDLRAHLLAYSTERVRREIEGTRSIQPSIWEADISDLAGAEKDPELSYVAFNLDPRDWGFNHLDAPLDIPGVPRNVARLVQERNDKFQRMIRKGDFQGRVIVLPQDYDPGAEIQ</sequence>
<dbReference type="Pfam" id="PF04784">
    <property type="entry name" value="DUF547"/>
    <property type="match status" value="1"/>
</dbReference>
<dbReference type="KEGG" id="eli:ELI_09445"/>
<accession>Q2N8L0</accession>
<protein>
    <recommendedName>
        <fullName evidence="1">DUF547 domain-containing protein</fullName>
    </recommendedName>
</protein>